<feature type="active site" description="Proton donor/acceptor" evidence="11">
    <location>
        <position position="124"/>
    </location>
</feature>
<dbReference type="OrthoDB" id="675023at2759"/>
<evidence type="ECO:0000313" key="14">
    <source>
        <dbReference type="EMBL" id="ROT62943.1"/>
    </source>
</evidence>
<dbReference type="Gene3D" id="3.90.550.10">
    <property type="entry name" value="Spore Coat Polysaccharide Biosynthesis Protein SpsA, Chain A"/>
    <property type="match status" value="1"/>
</dbReference>
<keyword evidence="15" id="KW-1185">Reference proteome</keyword>
<evidence type="ECO:0000256" key="12">
    <source>
        <dbReference type="PIRSR" id="PIRSR605027-3"/>
    </source>
</evidence>
<evidence type="ECO:0000256" key="5">
    <source>
        <dbReference type="ARBA" id="ARBA00022692"/>
    </source>
</evidence>
<dbReference type="Proteomes" id="UP000283509">
    <property type="component" value="Unassembled WGS sequence"/>
</dbReference>
<dbReference type="AlphaFoldDB" id="A0A423SFK4"/>
<evidence type="ECO:0000256" key="3">
    <source>
        <dbReference type="ARBA" id="ARBA00012641"/>
    </source>
</evidence>
<reference evidence="14 15" key="1">
    <citation type="submission" date="2018-04" db="EMBL/GenBank/DDBJ databases">
        <authorList>
            <person name="Zhang X."/>
            <person name="Yuan J."/>
            <person name="Li F."/>
            <person name="Xiang J."/>
        </authorList>
    </citation>
    <scope>NUCLEOTIDE SEQUENCE [LARGE SCALE GENOMIC DNA]</scope>
    <source>
        <tissue evidence="14">Muscle</tissue>
    </source>
</reference>
<dbReference type="InterPro" id="IPR029044">
    <property type="entry name" value="Nucleotide-diphossugar_trans"/>
</dbReference>
<sequence>MPHKYRVKVGSKPKGVANRNGGLEWVRKHATSGVIYFADDDNTYDIRVFEEMRYTKRVSMFPVGLVTSKGLSTPVVRNGKFVSFYDGWISRRKFPVDMAGFAISVNFLLKRPDAKMPFVPGYEEDGMLKSLNITMDEVEFVADNCSKVYAWHTKTGPSPQAARTILSPEYNDTNLRMIRDTLIMKKK</sequence>
<comment type="catalytic activity">
    <reaction evidence="10 13">
        <text>3-O-(beta-D-galactosyl-(1-&gt;3)-beta-D-galactosyl-(1-&gt;4)-beta-D-xylosyl)-L-seryl-[protein] + UDP-alpha-D-glucuronate = 3-O-(beta-D-GlcA-(1-&gt;3)-beta-D-Gal-(1-&gt;3)-beta-D-Gal-(1-&gt;4)-beta-D-Xyl)-L-seryl-[protein] + UDP + H(+)</text>
        <dbReference type="Rhea" id="RHEA:24168"/>
        <dbReference type="Rhea" id="RHEA-COMP:12571"/>
        <dbReference type="Rhea" id="RHEA-COMP:12573"/>
        <dbReference type="ChEBI" id="CHEBI:15378"/>
        <dbReference type="ChEBI" id="CHEBI:58052"/>
        <dbReference type="ChEBI" id="CHEBI:58223"/>
        <dbReference type="ChEBI" id="CHEBI:132090"/>
        <dbReference type="ChEBI" id="CHEBI:132093"/>
        <dbReference type="EC" id="2.4.1.135"/>
    </reaction>
</comment>
<dbReference type="GO" id="GO:0015018">
    <property type="term" value="F:galactosylgalactosylxylosylprotein 3-beta-glucuronosyltransferase activity"/>
    <property type="evidence" value="ECO:0007669"/>
    <property type="project" value="UniProtKB-UniRule"/>
</dbReference>
<dbReference type="GO" id="GO:0000139">
    <property type="term" value="C:Golgi membrane"/>
    <property type="evidence" value="ECO:0007669"/>
    <property type="project" value="UniProtKB-SubCell"/>
</dbReference>
<evidence type="ECO:0000313" key="15">
    <source>
        <dbReference type="Proteomes" id="UP000283509"/>
    </source>
</evidence>
<dbReference type="EC" id="2.4.1.135" evidence="3 13"/>
<dbReference type="GO" id="GO:0005975">
    <property type="term" value="P:carbohydrate metabolic process"/>
    <property type="evidence" value="ECO:0007669"/>
    <property type="project" value="TreeGrafter"/>
</dbReference>
<evidence type="ECO:0000256" key="1">
    <source>
        <dbReference type="ARBA" id="ARBA00004606"/>
    </source>
</evidence>
<keyword evidence="5" id="KW-0812">Transmembrane</keyword>
<dbReference type="GO" id="GO:0050650">
    <property type="term" value="P:chondroitin sulfate proteoglycan biosynthetic process"/>
    <property type="evidence" value="ECO:0007669"/>
    <property type="project" value="TreeGrafter"/>
</dbReference>
<evidence type="ECO:0000256" key="9">
    <source>
        <dbReference type="ARBA" id="ARBA00023180"/>
    </source>
</evidence>
<evidence type="ECO:0000256" key="4">
    <source>
        <dbReference type="ARBA" id="ARBA00022679"/>
    </source>
</evidence>
<dbReference type="PANTHER" id="PTHR10896:SF50">
    <property type="entry name" value="GALACTOSYLGALACTOSYLXYLOSYLPROTEIN 3-BETA-GLUCURONOSYLTRANSFERASE P"/>
    <property type="match status" value="1"/>
</dbReference>
<keyword evidence="12 13" id="KW-0479">Metal-binding</keyword>
<evidence type="ECO:0000256" key="13">
    <source>
        <dbReference type="RuleBase" id="RU363127"/>
    </source>
</evidence>
<name>A0A423SFK4_PENVA</name>
<dbReference type="EMBL" id="QCYY01003520">
    <property type="protein sequence ID" value="ROT62943.1"/>
    <property type="molecule type" value="Genomic_DNA"/>
</dbReference>
<reference evidence="14 15" key="2">
    <citation type="submission" date="2019-01" db="EMBL/GenBank/DDBJ databases">
        <title>The decoding of complex shrimp genome reveals the adaptation for benthos swimmer, frequently molting mechanism and breeding impact on genome.</title>
        <authorList>
            <person name="Sun Y."/>
            <person name="Gao Y."/>
            <person name="Yu Y."/>
        </authorList>
    </citation>
    <scope>NUCLEOTIDE SEQUENCE [LARGE SCALE GENOMIC DNA]</scope>
    <source>
        <tissue evidence="14">Muscle</tissue>
    </source>
</reference>
<evidence type="ECO:0000256" key="2">
    <source>
        <dbReference type="ARBA" id="ARBA00007706"/>
    </source>
</evidence>
<dbReference type="GO" id="GO:0046872">
    <property type="term" value="F:metal ion binding"/>
    <property type="evidence" value="ECO:0007669"/>
    <property type="project" value="UniProtKB-KW"/>
</dbReference>
<organism evidence="14 15">
    <name type="scientific">Penaeus vannamei</name>
    <name type="common">Whiteleg shrimp</name>
    <name type="synonym">Litopenaeus vannamei</name>
    <dbReference type="NCBI Taxonomy" id="6689"/>
    <lineage>
        <taxon>Eukaryota</taxon>
        <taxon>Metazoa</taxon>
        <taxon>Ecdysozoa</taxon>
        <taxon>Arthropoda</taxon>
        <taxon>Crustacea</taxon>
        <taxon>Multicrustacea</taxon>
        <taxon>Malacostraca</taxon>
        <taxon>Eumalacostraca</taxon>
        <taxon>Eucarida</taxon>
        <taxon>Decapoda</taxon>
        <taxon>Dendrobranchiata</taxon>
        <taxon>Penaeoidea</taxon>
        <taxon>Penaeidae</taxon>
        <taxon>Penaeus</taxon>
    </lineage>
</organism>
<evidence type="ECO:0000256" key="11">
    <source>
        <dbReference type="PIRSR" id="PIRSR605027-1"/>
    </source>
</evidence>
<keyword evidence="8" id="KW-0472">Membrane</keyword>
<comment type="cofactor">
    <cofactor evidence="12 13">
        <name>Mn(2+)</name>
        <dbReference type="ChEBI" id="CHEBI:29035"/>
    </cofactor>
</comment>
<dbReference type="PANTHER" id="PTHR10896">
    <property type="entry name" value="GALACTOSYLGALACTOSYLXYLOSYLPROTEIN 3-BETA-GLUCURONOSYLTRANSFERASE BETA-1,3-GLUCURONYLTRANSFERASE"/>
    <property type="match status" value="1"/>
</dbReference>
<keyword evidence="6 13" id="KW-0735">Signal-anchor</keyword>
<dbReference type="InterPro" id="IPR005027">
    <property type="entry name" value="Glyco_trans_43"/>
</dbReference>
<keyword evidence="7" id="KW-1133">Transmembrane helix</keyword>
<dbReference type="SUPFAM" id="SSF53448">
    <property type="entry name" value="Nucleotide-diphospho-sugar transferases"/>
    <property type="match status" value="1"/>
</dbReference>
<gene>
    <name evidence="14" type="ORF">C7M84_019189</name>
</gene>
<comment type="caution">
    <text evidence="14">The sequence shown here is derived from an EMBL/GenBank/DDBJ whole genome shotgun (WGS) entry which is preliminary data.</text>
</comment>
<keyword evidence="9" id="KW-0325">Glycoprotein</keyword>
<dbReference type="UniPathway" id="UPA00378"/>
<keyword evidence="13" id="KW-0333">Golgi apparatus</keyword>
<evidence type="ECO:0000256" key="10">
    <source>
        <dbReference type="ARBA" id="ARBA00047979"/>
    </source>
</evidence>
<keyword evidence="12 13" id="KW-0464">Manganese</keyword>
<accession>A0A423SFK4</accession>
<proteinExistence type="inferred from homology"/>
<evidence type="ECO:0000256" key="6">
    <source>
        <dbReference type="ARBA" id="ARBA00022968"/>
    </source>
</evidence>
<evidence type="ECO:0000256" key="7">
    <source>
        <dbReference type="ARBA" id="ARBA00022989"/>
    </source>
</evidence>
<feature type="binding site" evidence="12">
    <location>
        <position position="41"/>
    </location>
    <ligand>
        <name>Mn(2+)</name>
        <dbReference type="ChEBI" id="CHEBI:29035"/>
    </ligand>
</feature>
<evidence type="ECO:0000256" key="8">
    <source>
        <dbReference type="ARBA" id="ARBA00023136"/>
    </source>
</evidence>
<comment type="pathway">
    <text evidence="13">Protein modification; protein glycosylation.</text>
</comment>
<protein>
    <recommendedName>
        <fullName evidence="3 13">Galactosylgalactosylxylosylprotein 3-beta-glucuronosyltransferase</fullName>
        <ecNumber evidence="3 13">2.4.1.135</ecNumber>
    </recommendedName>
</protein>
<keyword evidence="4 13" id="KW-0808">Transferase</keyword>
<dbReference type="Pfam" id="PF03360">
    <property type="entry name" value="Glyco_transf_43"/>
    <property type="match status" value="1"/>
</dbReference>
<comment type="similarity">
    <text evidence="2 13">Belongs to the glycosyltransferase 43 family.</text>
</comment>
<comment type="subcellular location">
    <subcellularLocation>
        <location evidence="13">Golgi apparatus membrane</location>
        <topology evidence="13">Single-pass type II membrane protein</topology>
    </subcellularLocation>
    <subcellularLocation>
        <location evidence="1">Membrane</location>
        <topology evidence="1">Single-pass type II membrane protein</topology>
    </subcellularLocation>
</comment>